<gene>
    <name evidence="2" type="ORF">ZIOFF_038868</name>
</gene>
<name>A0A8J5GF72_ZINOF</name>
<keyword evidence="3" id="KW-1185">Reference proteome</keyword>
<dbReference type="Proteomes" id="UP000734854">
    <property type="component" value="Unassembled WGS sequence"/>
</dbReference>
<sequence>MCSGKSVDVFRRTTREVGKEEEERKQATAGGESDALLGEQKHHGGEQDSEAESCAPDTGEHSLALPPRASLLKKHTVESSTNKMPQIAMDIFHR</sequence>
<organism evidence="2 3">
    <name type="scientific">Zingiber officinale</name>
    <name type="common">Ginger</name>
    <name type="synonym">Amomum zingiber</name>
    <dbReference type="NCBI Taxonomy" id="94328"/>
    <lineage>
        <taxon>Eukaryota</taxon>
        <taxon>Viridiplantae</taxon>
        <taxon>Streptophyta</taxon>
        <taxon>Embryophyta</taxon>
        <taxon>Tracheophyta</taxon>
        <taxon>Spermatophyta</taxon>
        <taxon>Magnoliopsida</taxon>
        <taxon>Liliopsida</taxon>
        <taxon>Zingiberales</taxon>
        <taxon>Zingiberaceae</taxon>
        <taxon>Zingiber</taxon>
    </lineage>
</organism>
<accession>A0A8J5GF72</accession>
<dbReference type="AlphaFoldDB" id="A0A8J5GF72"/>
<feature type="compositionally biased region" description="Basic and acidic residues" evidence="1">
    <location>
        <begin position="8"/>
        <end position="26"/>
    </location>
</feature>
<reference evidence="2 3" key="1">
    <citation type="submission" date="2020-08" db="EMBL/GenBank/DDBJ databases">
        <title>Plant Genome Project.</title>
        <authorList>
            <person name="Zhang R.-G."/>
        </authorList>
    </citation>
    <scope>NUCLEOTIDE SEQUENCE [LARGE SCALE GENOMIC DNA]</scope>
    <source>
        <tissue evidence="2">Rhizome</tissue>
    </source>
</reference>
<dbReference type="EMBL" id="JACMSC010000011">
    <property type="protein sequence ID" value="KAG6499112.1"/>
    <property type="molecule type" value="Genomic_DNA"/>
</dbReference>
<feature type="region of interest" description="Disordered" evidence="1">
    <location>
        <begin position="1"/>
        <end position="94"/>
    </location>
</feature>
<evidence type="ECO:0000313" key="2">
    <source>
        <dbReference type="EMBL" id="KAG6499112.1"/>
    </source>
</evidence>
<evidence type="ECO:0000313" key="3">
    <source>
        <dbReference type="Proteomes" id="UP000734854"/>
    </source>
</evidence>
<proteinExistence type="predicted"/>
<evidence type="ECO:0000256" key="1">
    <source>
        <dbReference type="SAM" id="MobiDB-lite"/>
    </source>
</evidence>
<protein>
    <submittedName>
        <fullName evidence="2">Uncharacterized protein</fullName>
    </submittedName>
</protein>
<comment type="caution">
    <text evidence="2">The sequence shown here is derived from an EMBL/GenBank/DDBJ whole genome shotgun (WGS) entry which is preliminary data.</text>
</comment>